<comment type="similarity">
    <text evidence="1">Belongs to the N(4)/N(6)-methyltransferase family. N(4) subfamily.</text>
</comment>
<gene>
    <name evidence="10" type="ORF">CH378_14360</name>
</gene>
<keyword evidence="5" id="KW-0680">Restriction system</keyword>
<reference evidence="10 11" key="1">
    <citation type="submission" date="2017-07" db="EMBL/GenBank/DDBJ databases">
        <title>Leptospira spp. isolated from tropical soils.</title>
        <authorList>
            <person name="Thibeaux R."/>
            <person name="Iraola G."/>
            <person name="Ferres I."/>
            <person name="Bierque E."/>
            <person name="Girault D."/>
            <person name="Soupe-Gilbert M.-E."/>
            <person name="Picardeau M."/>
            <person name="Goarant C."/>
        </authorList>
    </citation>
    <scope>NUCLEOTIDE SEQUENCE [LARGE SCALE GENOMIC DNA]</scope>
    <source>
        <strain evidence="10 11">JW2-C-B1</strain>
    </source>
</reference>
<keyword evidence="4" id="KW-0949">S-adenosyl-L-methionine</keyword>
<proteinExistence type="inferred from homology"/>
<evidence type="ECO:0000256" key="2">
    <source>
        <dbReference type="ARBA" id="ARBA00022603"/>
    </source>
</evidence>
<dbReference type="RefSeq" id="WP_100738779.1">
    <property type="nucleotide sequence ID" value="NZ_NPDO01000015.1"/>
</dbReference>
<dbReference type="InterPro" id="IPR002941">
    <property type="entry name" value="DNA_methylase_N4/N6"/>
</dbReference>
<protein>
    <recommendedName>
        <fullName evidence="8">Methyltransferase</fullName>
        <ecNumber evidence="8">2.1.1.-</ecNumber>
    </recommendedName>
</protein>
<comment type="catalytic activity">
    <reaction evidence="7">
        <text>a 2'-deoxycytidine in DNA + S-adenosyl-L-methionine = an N(4)-methyl-2'-deoxycytidine in DNA + S-adenosyl-L-homocysteine + H(+)</text>
        <dbReference type="Rhea" id="RHEA:16857"/>
        <dbReference type="Rhea" id="RHEA-COMP:11369"/>
        <dbReference type="Rhea" id="RHEA-COMP:13674"/>
        <dbReference type="ChEBI" id="CHEBI:15378"/>
        <dbReference type="ChEBI" id="CHEBI:57856"/>
        <dbReference type="ChEBI" id="CHEBI:59789"/>
        <dbReference type="ChEBI" id="CHEBI:85452"/>
        <dbReference type="ChEBI" id="CHEBI:137933"/>
        <dbReference type="EC" id="2.1.1.113"/>
    </reaction>
</comment>
<evidence type="ECO:0000313" key="10">
    <source>
        <dbReference type="EMBL" id="PJZ29067.1"/>
    </source>
</evidence>
<keyword evidence="3" id="KW-0808">Transferase</keyword>
<dbReference type="PROSITE" id="PS00093">
    <property type="entry name" value="N4_MTASE"/>
    <property type="match status" value="1"/>
</dbReference>
<dbReference type="Proteomes" id="UP000231919">
    <property type="component" value="Unassembled WGS sequence"/>
</dbReference>
<sequence>MSFEIFQGDSSQVTKEFSKNKTRIESIDCLVTSPPYFQKRTYLENFDPLISFEIGREKQSRFYFQNLKETFKEVHPLLKNSATVFVNIGDTFRDGQALGIPSGFVRMMKRIGYHFIQEIVWAKSITTKTGNQGSSKPESVTRRFTNSHEYVLFFVKDLKSYFIDLKSVAVPINGIHHENQNPNSLLKRMGATEHSLYKTHSLKDYSLTSAEDPTSVKNRIIQNKIKNNDFTARRRSVWQVATPNSRNRHTAVGPEELFEICILAGSPKGGLVFDPFVGEGTVGKAALKNGRRFLGIDLDSRSCEEAKNYLQSLVKKLAS</sequence>
<dbReference type="InterPro" id="IPR017985">
    <property type="entry name" value="MeTrfase_CN4_CS"/>
</dbReference>
<evidence type="ECO:0000256" key="8">
    <source>
        <dbReference type="RuleBase" id="RU362026"/>
    </source>
</evidence>
<accession>A0ABX4NAD0</accession>
<dbReference type="InterPro" id="IPR001091">
    <property type="entry name" value="RM_Methyltransferase"/>
</dbReference>
<comment type="caution">
    <text evidence="10">The sequence shown here is derived from an EMBL/GenBank/DDBJ whole genome shotgun (WGS) entry which is preliminary data.</text>
</comment>
<dbReference type="EMBL" id="NPDP01000027">
    <property type="protein sequence ID" value="PJZ29067.1"/>
    <property type="molecule type" value="Genomic_DNA"/>
</dbReference>
<keyword evidence="6" id="KW-0238">DNA-binding</keyword>
<dbReference type="InterPro" id="IPR029063">
    <property type="entry name" value="SAM-dependent_MTases_sf"/>
</dbReference>
<dbReference type="Gene3D" id="3.40.50.150">
    <property type="entry name" value="Vaccinia Virus protein VP39"/>
    <property type="match status" value="1"/>
</dbReference>
<evidence type="ECO:0000256" key="6">
    <source>
        <dbReference type="ARBA" id="ARBA00023125"/>
    </source>
</evidence>
<evidence type="ECO:0000256" key="4">
    <source>
        <dbReference type="ARBA" id="ARBA00022691"/>
    </source>
</evidence>
<evidence type="ECO:0000256" key="7">
    <source>
        <dbReference type="ARBA" id="ARBA00049120"/>
    </source>
</evidence>
<dbReference type="Pfam" id="PF01555">
    <property type="entry name" value="N6_N4_Mtase"/>
    <property type="match status" value="1"/>
</dbReference>
<keyword evidence="11" id="KW-1185">Reference proteome</keyword>
<evidence type="ECO:0000259" key="9">
    <source>
        <dbReference type="Pfam" id="PF01555"/>
    </source>
</evidence>
<evidence type="ECO:0000256" key="1">
    <source>
        <dbReference type="ARBA" id="ARBA00010203"/>
    </source>
</evidence>
<feature type="domain" description="DNA methylase N-4/N-6" evidence="9">
    <location>
        <begin position="27"/>
        <end position="307"/>
    </location>
</feature>
<dbReference type="PANTHER" id="PTHR13370">
    <property type="entry name" value="RNA METHYLASE-RELATED"/>
    <property type="match status" value="1"/>
</dbReference>
<keyword evidence="2" id="KW-0489">Methyltransferase</keyword>
<dbReference type="PRINTS" id="PR00508">
    <property type="entry name" value="S21N4MTFRASE"/>
</dbReference>
<organism evidence="10 11">
    <name type="scientific">Leptospira kmetyi</name>
    <dbReference type="NCBI Taxonomy" id="408139"/>
    <lineage>
        <taxon>Bacteria</taxon>
        <taxon>Pseudomonadati</taxon>
        <taxon>Spirochaetota</taxon>
        <taxon>Spirochaetia</taxon>
        <taxon>Leptospirales</taxon>
        <taxon>Leptospiraceae</taxon>
        <taxon>Leptospira</taxon>
    </lineage>
</organism>
<dbReference type="SUPFAM" id="SSF53335">
    <property type="entry name" value="S-adenosyl-L-methionine-dependent methyltransferases"/>
    <property type="match status" value="1"/>
</dbReference>
<evidence type="ECO:0000256" key="5">
    <source>
        <dbReference type="ARBA" id="ARBA00022747"/>
    </source>
</evidence>
<name>A0ABX4NAD0_9LEPT</name>
<evidence type="ECO:0000313" key="11">
    <source>
        <dbReference type="Proteomes" id="UP000231919"/>
    </source>
</evidence>
<dbReference type="PANTHER" id="PTHR13370:SF3">
    <property type="entry name" value="TRNA (GUANINE(10)-N2)-METHYLTRANSFERASE HOMOLOG"/>
    <property type="match status" value="1"/>
</dbReference>
<dbReference type="EC" id="2.1.1.-" evidence="8"/>
<evidence type="ECO:0000256" key="3">
    <source>
        <dbReference type="ARBA" id="ARBA00022679"/>
    </source>
</evidence>